<dbReference type="EMBL" id="KQ459053">
    <property type="protein sequence ID" value="KPJ04185.1"/>
    <property type="molecule type" value="Genomic_DNA"/>
</dbReference>
<evidence type="ECO:0000256" key="1">
    <source>
        <dbReference type="SAM" id="MobiDB-lite"/>
    </source>
</evidence>
<feature type="region of interest" description="Disordered" evidence="1">
    <location>
        <begin position="36"/>
        <end position="121"/>
    </location>
</feature>
<feature type="compositionally biased region" description="Basic residues" evidence="1">
    <location>
        <begin position="105"/>
        <end position="121"/>
    </location>
</feature>
<proteinExistence type="predicted"/>
<dbReference type="AlphaFoldDB" id="A0A194QGX1"/>
<sequence length="121" mass="13098">MTGSYVEGSQYFKCGLREKNQNLTSREHRPCPAHLAVPGDVRPPAPARRAAGAARSTLTRPGSEHGPADATPRDTPDTCGLALVGPHHRPLLRDTEPPCAAHNAPRGHRLPINRHLASRIR</sequence>
<name>A0A194QGX1_PAPXU</name>
<evidence type="ECO:0000313" key="2">
    <source>
        <dbReference type="EMBL" id="KPJ04185.1"/>
    </source>
</evidence>
<keyword evidence="3" id="KW-1185">Reference proteome</keyword>
<accession>A0A194QGX1</accession>
<feature type="compositionally biased region" description="Basic and acidic residues" evidence="1">
    <location>
        <begin position="62"/>
        <end position="76"/>
    </location>
</feature>
<dbReference type="Proteomes" id="UP000053268">
    <property type="component" value="Unassembled WGS sequence"/>
</dbReference>
<reference evidence="2 3" key="1">
    <citation type="journal article" date="2015" name="Nat. Commun.">
        <title>Outbred genome sequencing and CRISPR/Cas9 gene editing in butterflies.</title>
        <authorList>
            <person name="Li X."/>
            <person name="Fan D."/>
            <person name="Zhang W."/>
            <person name="Liu G."/>
            <person name="Zhang L."/>
            <person name="Zhao L."/>
            <person name="Fang X."/>
            <person name="Chen L."/>
            <person name="Dong Y."/>
            <person name="Chen Y."/>
            <person name="Ding Y."/>
            <person name="Zhao R."/>
            <person name="Feng M."/>
            <person name="Zhu Y."/>
            <person name="Feng Y."/>
            <person name="Jiang X."/>
            <person name="Zhu D."/>
            <person name="Xiang H."/>
            <person name="Feng X."/>
            <person name="Li S."/>
            <person name="Wang J."/>
            <person name="Zhang G."/>
            <person name="Kronforst M.R."/>
            <person name="Wang W."/>
        </authorList>
    </citation>
    <scope>NUCLEOTIDE SEQUENCE [LARGE SCALE GENOMIC DNA]</scope>
    <source>
        <strain evidence="2">Ya'a_city_454_Px</strain>
        <tissue evidence="2">Whole body</tissue>
    </source>
</reference>
<gene>
    <name evidence="2" type="ORF">RR46_07944</name>
</gene>
<evidence type="ECO:0000313" key="3">
    <source>
        <dbReference type="Proteomes" id="UP000053268"/>
    </source>
</evidence>
<organism evidence="2 3">
    <name type="scientific">Papilio xuthus</name>
    <name type="common">Asian swallowtail butterfly</name>
    <dbReference type="NCBI Taxonomy" id="66420"/>
    <lineage>
        <taxon>Eukaryota</taxon>
        <taxon>Metazoa</taxon>
        <taxon>Ecdysozoa</taxon>
        <taxon>Arthropoda</taxon>
        <taxon>Hexapoda</taxon>
        <taxon>Insecta</taxon>
        <taxon>Pterygota</taxon>
        <taxon>Neoptera</taxon>
        <taxon>Endopterygota</taxon>
        <taxon>Lepidoptera</taxon>
        <taxon>Glossata</taxon>
        <taxon>Ditrysia</taxon>
        <taxon>Papilionoidea</taxon>
        <taxon>Papilionidae</taxon>
        <taxon>Papilioninae</taxon>
        <taxon>Papilio</taxon>
    </lineage>
</organism>
<protein>
    <submittedName>
        <fullName evidence="2">Uncharacterized protein</fullName>
    </submittedName>
</protein>